<keyword evidence="3" id="KW-1185">Reference proteome</keyword>
<reference evidence="3" key="1">
    <citation type="submission" date="2015-01" db="EMBL/GenBank/DDBJ databases">
        <authorList>
            <person name="Aksoy S."/>
            <person name="Warren W."/>
            <person name="Wilson R.K."/>
        </authorList>
    </citation>
    <scope>NUCLEOTIDE SEQUENCE [LARGE SCALE GENOMIC DNA]</scope>
    <source>
        <strain evidence="3">IAEA</strain>
    </source>
</reference>
<accession>A0A1B0BCC3</accession>
<dbReference type="VEuPathDB" id="VectorBase:GPPI025557"/>
<feature type="transmembrane region" description="Helical" evidence="1">
    <location>
        <begin position="12"/>
        <end position="34"/>
    </location>
</feature>
<proteinExistence type="predicted"/>
<keyword evidence="1" id="KW-0472">Membrane</keyword>
<keyword evidence="1" id="KW-1133">Transmembrane helix</keyword>
<name>A0A1B0BCC3_9MUSC</name>
<protein>
    <submittedName>
        <fullName evidence="2">Uncharacterized protein</fullName>
    </submittedName>
</protein>
<dbReference type="AlphaFoldDB" id="A0A1B0BCC3"/>
<evidence type="ECO:0000256" key="1">
    <source>
        <dbReference type="SAM" id="Phobius"/>
    </source>
</evidence>
<dbReference type="EnsemblMetazoa" id="GPPI025557-RA">
    <property type="protein sequence ID" value="GPPI025557-PA"/>
    <property type="gene ID" value="GPPI025557"/>
</dbReference>
<dbReference type="Proteomes" id="UP000092460">
    <property type="component" value="Unassembled WGS sequence"/>
</dbReference>
<organism evidence="2 3">
    <name type="scientific">Glossina palpalis gambiensis</name>
    <dbReference type="NCBI Taxonomy" id="67801"/>
    <lineage>
        <taxon>Eukaryota</taxon>
        <taxon>Metazoa</taxon>
        <taxon>Ecdysozoa</taxon>
        <taxon>Arthropoda</taxon>
        <taxon>Hexapoda</taxon>
        <taxon>Insecta</taxon>
        <taxon>Pterygota</taxon>
        <taxon>Neoptera</taxon>
        <taxon>Endopterygota</taxon>
        <taxon>Diptera</taxon>
        <taxon>Brachycera</taxon>
        <taxon>Muscomorpha</taxon>
        <taxon>Hippoboscoidea</taxon>
        <taxon>Glossinidae</taxon>
        <taxon>Glossina</taxon>
    </lineage>
</organism>
<evidence type="ECO:0000313" key="3">
    <source>
        <dbReference type="Proteomes" id="UP000092460"/>
    </source>
</evidence>
<dbReference type="EMBL" id="JXJN01011920">
    <property type="status" value="NOT_ANNOTATED_CDS"/>
    <property type="molecule type" value="Genomic_DNA"/>
</dbReference>
<keyword evidence="1" id="KW-0812">Transmembrane</keyword>
<reference evidence="2" key="2">
    <citation type="submission" date="2020-05" db="UniProtKB">
        <authorList>
            <consortium name="EnsemblMetazoa"/>
        </authorList>
    </citation>
    <scope>IDENTIFICATION</scope>
    <source>
        <strain evidence="2">IAEA</strain>
    </source>
</reference>
<evidence type="ECO:0000313" key="2">
    <source>
        <dbReference type="EnsemblMetazoa" id="GPPI025557-PA"/>
    </source>
</evidence>
<sequence>MNLLIHATRLRILLPETLTFWEVVVVSCCVLMWITSETPEGLFRSFAKERCTRCGCCYDDGIAFNNFRKRAMLLTIRGRMIVLYICALTVSSNDLRFKARQATTLRLFLPYSYLIPIVRANINHGQACVGIVKYSCGVGIFRINIRNDLVNIHITLQICV</sequence>